<keyword evidence="4" id="KW-0808">Transferase</keyword>
<dbReference type="FunFam" id="1.25.10.10:FF:000343">
    <property type="entry name" value="RING-type E3 ubiquitin transferase"/>
    <property type="match status" value="1"/>
</dbReference>
<dbReference type="SUPFAM" id="SSF48371">
    <property type="entry name" value="ARM repeat"/>
    <property type="match status" value="1"/>
</dbReference>
<dbReference type="PROSITE" id="PS51698">
    <property type="entry name" value="U_BOX"/>
    <property type="match status" value="1"/>
</dbReference>
<feature type="region of interest" description="Disordered" evidence="8">
    <location>
        <begin position="247"/>
        <end position="273"/>
    </location>
</feature>
<feature type="repeat" description="ARM" evidence="7">
    <location>
        <begin position="536"/>
        <end position="578"/>
    </location>
</feature>
<evidence type="ECO:0000256" key="2">
    <source>
        <dbReference type="ARBA" id="ARBA00004906"/>
    </source>
</evidence>
<dbReference type="Pfam" id="PF25368">
    <property type="entry name" value="PUB10_N"/>
    <property type="match status" value="1"/>
</dbReference>
<dbReference type="GO" id="GO:0061630">
    <property type="term" value="F:ubiquitin protein ligase activity"/>
    <property type="evidence" value="ECO:0007669"/>
    <property type="project" value="UniProtKB-EC"/>
</dbReference>
<dbReference type="CDD" id="cd16664">
    <property type="entry name" value="RING-Ubox_PUB"/>
    <property type="match status" value="1"/>
</dbReference>
<dbReference type="KEGG" id="mcha:111022507"/>
<dbReference type="GeneID" id="111022507"/>
<dbReference type="Pfam" id="PF04564">
    <property type="entry name" value="U-box"/>
    <property type="match status" value="1"/>
</dbReference>
<name>A0A6J1DM97_MOMCH</name>
<dbReference type="FunFam" id="1.25.10.10:FF:000425">
    <property type="entry name" value="RING-type E3 ubiquitin transferase"/>
    <property type="match status" value="1"/>
</dbReference>
<evidence type="ECO:0000313" key="10">
    <source>
        <dbReference type="Proteomes" id="UP000504603"/>
    </source>
</evidence>
<dbReference type="InterPro" id="IPR016024">
    <property type="entry name" value="ARM-type_fold"/>
</dbReference>
<dbReference type="InterPro" id="IPR058678">
    <property type="entry name" value="ARM_PUB"/>
</dbReference>
<dbReference type="FunFam" id="1.25.10.10:FF:000341">
    <property type="entry name" value="RING-type E3 ubiquitin transferase"/>
    <property type="match status" value="1"/>
</dbReference>
<gene>
    <name evidence="11" type="primary">LOC111022507</name>
</gene>
<dbReference type="FunFam" id="3.30.40.10:FF:000335">
    <property type="entry name" value="RING-type E3 ubiquitin transferase"/>
    <property type="match status" value="1"/>
</dbReference>
<dbReference type="Pfam" id="PF25598">
    <property type="entry name" value="ARM_PUB"/>
    <property type="match status" value="1"/>
</dbReference>
<feature type="repeat" description="ARM" evidence="7">
    <location>
        <begin position="454"/>
        <end position="496"/>
    </location>
</feature>
<feature type="repeat" description="ARM" evidence="7">
    <location>
        <begin position="413"/>
        <end position="455"/>
    </location>
</feature>
<evidence type="ECO:0000256" key="5">
    <source>
        <dbReference type="ARBA" id="ARBA00022737"/>
    </source>
</evidence>
<feature type="domain" description="U-box" evidence="9">
    <location>
        <begin position="272"/>
        <end position="346"/>
    </location>
</feature>
<dbReference type="SMART" id="SM00185">
    <property type="entry name" value="ARM"/>
    <property type="match status" value="6"/>
</dbReference>
<evidence type="ECO:0000256" key="4">
    <source>
        <dbReference type="ARBA" id="ARBA00022679"/>
    </source>
</evidence>
<evidence type="ECO:0000256" key="6">
    <source>
        <dbReference type="ARBA" id="ARBA00022786"/>
    </source>
</evidence>
<evidence type="ECO:0000256" key="3">
    <source>
        <dbReference type="ARBA" id="ARBA00012483"/>
    </source>
</evidence>
<evidence type="ECO:0000256" key="1">
    <source>
        <dbReference type="ARBA" id="ARBA00000900"/>
    </source>
</evidence>
<evidence type="ECO:0000259" key="9">
    <source>
        <dbReference type="PROSITE" id="PS51698"/>
    </source>
</evidence>
<dbReference type="InterPro" id="IPR011989">
    <property type="entry name" value="ARM-like"/>
</dbReference>
<dbReference type="InterPro" id="IPR000225">
    <property type="entry name" value="Armadillo"/>
</dbReference>
<comment type="catalytic activity">
    <reaction evidence="1">
        <text>S-ubiquitinyl-[E2 ubiquitin-conjugating enzyme]-L-cysteine + [acceptor protein]-L-lysine = [E2 ubiquitin-conjugating enzyme]-L-cysteine + N(6)-ubiquitinyl-[acceptor protein]-L-lysine.</text>
        <dbReference type="EC" id="2.3.2.27"/>
    </reaction>
</comment>
<dbReference type="PANTHER" id="PTHR23315:SF52">
    <property type="entry name" value="U-BOX DOMAIN-CONTAINING PROTEIN 10"/>
    <property type="match status" value="1"/>
</dbReference>
<dbReference type="EC" id="2.3.2.27" evidence="3"/>
<sequence length="652" mass="71017">MAGIVAGESDSSPPALALLGFVRDVVRMSAGMNSGGEVFKRDCTDLVRRIVLLTHLFEEIRDFKGLEFDASTSSSSSSSSAAVTARDSSPFPWLSDLVAALKDAKRLIFIASTFRSCSSSEEVAKKILFQFQCVTWKLEKALGNLPYDCFDISEEVQEQVELVRAQLRRAAEKYGSLTAIPLSVVQSQLLKKNMDLLNLNNWAETFDVEEGGIVDHEITVKFDAFQNCRGLMNNGVDQLSFKGLDKLPSSSDGQDDSAKKSGDQVKSPDGVSIPDDFLCPISLEIMRDPVIVSTGQTYERSYVQRWIDCGNTTCPKTQQKLQNLTLTPNYVLRSLISQWCVKHNIEQPTGLTNGKIKKCDGSYRDVCEEMAAIESIVRKLTSHSIEERRASVTELRSLSKRSTDNRILIAEAGAIPALVNLLTADDVLIQENAVTSILNLSIYENNKGLIMLAGAVPSIVQVLRVGSMEARENAAATLFSLSLADENRIIIGASGAITALVDLLENGSSRGKKDAATALFNLCIYQGNKGRAVRAGIVPALLKMLTDSINSMVDEALTIMSVLASHQEAKVAMVKASSIPVLIDLLRTGLPRNKENAAAILLALCKRDTDNLSCISRLGAVIPLTELAKSGTERAKRKATSLLEHLRKLQQV</sequence>
<protein>
    <recommendedName>
        <fullName evidence="3">RING-type E3 ubiquitin transferase</fullName>
        <ecNumber evidence="3">2.3.2.27</ecNumber>
    </recommendedName>
</protein>
<dbReference type="UniPathway" id="UPA00143"/>
<dbReference type="GO" id="GO:0016567">
    <property type="term" value="P:protein ubiquitination"/>
    <property type="evidence" value="ECO:0007669"/>
    <property type="project" value="UniProtKB-UniPathway"/>
</dbReference>
<dbReference type="Gene3D" id="1.25.10.10">
    <property type="entry name" value="Leucine-rich Repeat Variant"/>
    <property type="match status" value="3"/>
</dbReference>
<dbReference type="OrthoDB" id="7537227at2759"/>
<dbReference type="RefSeq" id="XP_022155365.1">
    <property type="nucleotide sequence ID" value="XM_022299673.1"/>
</dbReference>
<dbReference type="PROSITE" id="PS50176">
    <property type="entry name" value="ARM_REPEAT"/>
    <property type="match status" value="3"/>
</dbReference>
<organism evidence="10 11">
    <name type="scientific">Momordica charantia</name>
    <name type="common">Bitter gourd</name>
    <name type="synonym">Balsam pear</name>
    <dbReference type="NCBI Taxonomy" id="3673"/>
    <lineage>
        <taxon>Eukaryota</taxon>
        <taxon>Viridiplantae</taxon>
        <taxon>Streptophyta</taxon>
        <taxon>Embryophyta</taxon>
        <taxon>Tracheophyta</taxon>
        <taxon>Spermatophyta</taxon>
        <taxon>Magnoliopsida</taxon>
        <taxon>eudicotyledons</taxon>
        <taxon>Gunneridae</taxon>
        <taxon>Pentapetalae</taxon>
        <taxon>rosids</taxon>
        <taxon>fabids</taxon>
        <taxon>Cucurbitales</taxon>
        <taxon>Cucurbitaceae</taxon>
        <taxon>Momordiceae</taxon>
        <taxon>Momordica</taxon>
    </lineage>
</organism>
<evidence type="ECO:0000256" key="8">
    <source>
        <dbReference type="SAM" id="MobiDB-lite"/>
    </source>
</evidence>
<evidence type="ECO:0000256" key="7">
    <source>
        <dbReference type="PROSITE-ProRule" id="PRU00259"/>
    </source>
</evidence>
<dbReference type="SUPFAM" id="SSF57850">
    <property type="entry name" value="RING/U-box"/>
    <property type="match status" value="1"/>
</dbReference>
<dbReference type="PANTHER" id="PTHR23315">
    <property type="entry name" value="U BOX DOMAIN-CONTAINING"/>
    <property type="match status" value="1"/>
</dbReference>
<keyword evidence="10" id="KW-1185">Reference proteome</keyword>
<dbReference type="InterPro" id="IPR003613">
    <property type="entry name" value="Ubox_domain"/>
</dbReference>
<dbReference type="Gene3D" id="3.30.40.10">
    <property type="entry name" value="Zinc/RING finger domain, C3HC4 (zinc finger)"/>
    <property type="match status" value="1"/>
</dbReference>
<accession>A0A6J1DM97</accession>
<evidence type="ECO:0000313" key="11">
    <source>
        <dbReference type="RefSeq" id="XP_022155365.1"/>
    </source>
</evidence>
<proteinExistence type="predicted"/>
<keyword evidence="5" id="KW-0677">Repeat</keyword>
<comment type="pathway">
    <text evidence="2">Protein modification; protein ubiquitination.</text>
</comment>
<dbReference type="Proteomes" id="UP000504603">
    <property type="component" value="Unplaced"/>
</dbReference>
<dbReference type="InterPro" id="IPR013083">
    <property type="entry name" value="Znf_RING/FYVE/PHD"/>
</dbReference>
<reference evidence="11" key="1">
    <citation type="submission" date="2025-08" db="UniProtKB">
        <authorList>
            <consortium name="RefSeq"/>
        </authorList>
    </citation>
    <scope>IDENTIFICATION</scope>
    <source>
        <strain evidence="11">OHB3-1</strain>
    </source>
</reference>
<dbReference type="InterPro" id="IPR045210">
    <property type="entry name" value="RING-Ubox_PUB"/>
</dbReference>
<dbReference type="InterPro" id="IPR057623">
    <property type="entry name" value="PUB12-19-like_N"/>
</dbReference>
<dbReference type="AlphaFoldDB" id="A0A6J1DM97"/>
<dbReference type="SMART" id="SM00504">
    <property type="entry name" value="Ubox"/>
    <property type="match status" value="1"/>
</dbReference>
<keyword evidence="6" id="KW-0833">Ubl conjugation pathway</keyword>